<feature type="transmembrane region" description="Helical" evidence="2">
    <location>
        <begin position="190"/>
        <end position="223"/>
    </location>
</feature>
<accession>A0A1H5DMR4</accession>
<evidence type="ECO:0000313" key="4">
    <source>
        <dbReference type="Proteomes" id="UP000183407"/>
    </source>
</evidence>
<feature type="compositionally biased region" description="Low complexity" evidence="1">
    <location>
        <begin position="69"/>
        <end position="84"/>
    </location>
</feature>
<dbReference type="EMBL" id="FNTL01000004">
    <property type="protein sequence ID" value="SED80185.1"/>
    <property type="molecule type" value="Genomic_DNA"/>
</dbReference>
<keyword evidence="2" id="KW-1133">Transmembrane helix</keyword>
<evidence type="ECO:0000256" key="2">
    <source>
        <dbReference type="SAM" id="Phobius"/>
    </source>
</evidence>
<dbReference type="AlphaFoldDB" id="A0A1H5DMR4"/>
<feature type="compositionally biased region" description="Low complexity" evidence="1">
    <location>
        <begin position="44"/>
        <end position="56"/>
    </location>
</feature>
<evidence type="ECO:0000313" key="3">
    <source>
        <dbReference type="EMBL" id="SED80185.1"/>
    </source>
</evidence>
<protein>
    <submittedName>
        <fullName evidence="3">Uncharacterized protein</fullName>
    </submittedName>
</protein>
<name>A0A1H5DMR4_RHOJO</name>
<keyword evidence="2" id="KW-0812">Transmembrane</keyword>
<proteinExistence type="predicted"/>
<organism evidence="3 4">
    <name type="scientific">Rhodococcus jostii</name>
    <dbReference type="NCBI Taxonomy" id="132919"/>
    <lineage>
        <taxon>Bacteria</taxon>
        <taxon>Bacillati</taxon>
        <taxon>Actinomycetota</taxon>
        <taxon>Actinomycetes</taxon>
        <taxon>Mycobacteriales</taxon>
        <taxon>Nocardiaceae</taxon>
        <taxon>Rhodococcus</taxon>
    </lineage>
</organism>
<reference evidence="4" key="1">
    <citation type="submission" date="2016-10" db="EMBL/GenBank/DDBJ databases">
        <authorList>
            <person name="Varghese N."/>
        </authorList>
    </citation>
    <scope>NUCLEOTIDE SEQUENCE [LARGE SCALE GENOMIC DNA]</scope>
    <source>
        <strain evidence="4">DSM 44719</strain>
    </source>
</reference>
<sequence length="228" mass="23794">MGARERASGRTTPAEPARRRTAGKSTKVVREERTTTAEPRRAARSSTTAKRPATTRTRTRDGGSRASGRPRPAAPQRPRRAAPAVDENERDCPADAARTPLPPLTDILVNWLKAEVQRLLDAARSRGDAVTATIQQKIQEWTDTLAEAVADGGPGAIAGLEGLRAALAGKNPVWAAIKGLVSGLSGKAKVALILLLVVGLLLGPVLLLVLLLALLVAALIAAVRAAAG</sequence>
<keyword evidence="2" id="KW-0472">Membrane</keyword>
<evidence type="ECO:0000256" key="1">
    <source>
        <dbReference type="SAM" id="MobiDB-lite"/>
    </source>
</evidence>
<feature type="region of interest" description="Disordered" evidence="1">
    <location>
        <begin position="1"/>
        <end position="98"/>
    </location>
</feature>
<gene>
    <name evidence="3" type="ORF">SAMN04490220_5599</name>
</gene>
<feature type="compositionally biased region" description="Basic and acidic residues" evidence="1">
    <location>
        <begin position="28"/>
        <end position="41"/>
    </location>
</feature>
<dbReference type="Proteomes" id="UP000183407">
    <property type="component" value="Unassembled WGS sequence"/>
</dbReference>
<dbReference type="RefSeq" id="WP_240319845.1">
    <property type="nucleotide sequence ID" value="NZ_FNTL01000004.1"/>
</dbReference>